<dbReference type="Proteomes" id="UP000078540">
    <property type="component" value="Unassembled WGS sequence"/>
</dbReference>
<accession>A0A195AVH5</accession>
<sequence>MLVASHRRRRAAYAVPPPRAMPATGLTPTPSSAPRVPVRLRPVAPRRTHLRIPRRTSSHIVLLESAKWNIIEPLIETECFHRIQRDRRQLLLSQSLQPEHQDLLQQQRERSQEHPSLPFPPYAVLKNHFEMVPLLCPCCRSFLDPDSVRALQPFALTHHSHTYTFEVRRGEIAAFNSEIS</sequence>
<organism evidence="2 3">
    <name type="scientific">Atta colombica</name>
    <dbReference type="NCBI Taxonomy" id="520822"/>
    <lineage>
        <taxon>Eukaryota</taxon>
        <taxon>Metazoa</taxon>
        <taxon>Ecdysozoa</taxon>
        <taxon>Arthropoda</taxon>
        <taxon>Hexapoda</taxon>
        <taxon>Insecta</taxon>
        <taxon>Pterygota</taxon>
        <taxon>Neoptera</taxon>
        <taxon>Endopterygota</taxon>
        <taxon>Hymenoptera</taxon>
        <taxon>Apocrita</taxon>
        <taxon>Aculeata</taxon>
        <taxon>Formicoidea</taxon>
        <taxon>Formicidae</taxon>
        <taxon>Myrmicinae</taxon>
        <taxon>Atta</taxon>
    </lineage>
</organism>
<evidence type="ECO:0000313" key="3">
    <source>
        <dbReference type="Proteomes" id="UP000078540"/>
    </source>
</evidence>
<dbReference type="AlphaFoldDB" id="A0A195AVH5"/>
<evidence type="ECO:0000313" key="2">
    <source>
        <dbReference type="EMBL" id="KYM76062.1"/>
    </source>
</evidence>
<dbReference type="EMBL" id="KQ976736">
    <property type="protein sequence ID" value="KYM76062.1"/>
    <property type="molecule type" value="Genomic_DNA"/>
</dbReference>
<protein>
    <submittedName>
        <fullName evidence="2">Uncharacterized protein</fullName>
    </submittedName>
</protein>
<feature type="region of interest" description="Disordered" evidence="1">
    <location>
        <begin position="1"/>
        <end position="37"/>
    </location>
</feature>
<name>A0A195AVH5_9HYME</name>
<gene>
    <name evidence="2" type="ORF">ALC53_13547</name>
</gene>
<reference evidence="2 3" key="1">
    <citation type="submission" date="2015-09" db="EMBL/GenBank/DDBJ databases">
        <title>Atta colombica WGS genome.</title>
        <authorList>
            <person name="Nygaard S."/>
            <person name="Hu H."/>
            <person name="Boomsma J."/>
            <person name="Zhang G."/>
        </authorList>
    </citation>
    <scope>NUCLEOTIDE SEQUENCE [LARGE SCALE GENOMIC DNA]</scope>
    <source>
        <strain evidence="2">Treedump-2</strain>
        <tissue evidence="2">Whole body</tissue>
    </source>
</reference>
<proteinExistence type="predicted"/>
<feature type="compositionally biased region" description="Basic residues" evidence="1">
    <location>
        <begin position="1"/>
        <end position="11"/>
    </location>
</feature>
<evidence type="ECO:0000256" key="1">
    <source>
        <dbReference type="SAM" id="MobiDB-lite"/>
    </source>
</evidence>
<keyword evidence="3" id="KW-1185">Reference proteome</keyword>